<dbReference type="GO" id="GO:0006355">
    <property type="term" value="P:regulation of DNA-templated transcription"/>
    <property type="evidence" value="ECO:0007669"/>
    <property type="project" value="UniProtKB-ARBA"/>
</dbReference>
<evidence type="ECO:0000313" key="5">
    <source>
        <dbReference type="EMBL" id="WCL54202.1"/>
    </source>
</evidence>
<organism evidence="5 6">
    <name type="scientific">Gimibacter soli</name>
    <dbReference type="NCBI Taxonomy" id="3024400"/>
    <lineage>
        <taxon>Bacteria</taxon>
        <taxon>Pseudomonadati</taxon>
        <taxon>Pseudomonadota</taxon>
        <taxon>Alphaproteobacteria</taxon>
        <taxon>Kordiimonadales</taxon>
        <taxon>Temperatibacteraceae</taxon>
        <taxon>Gimibacter</taxon>
    </lineage>
</organism>
<dbReference type="PRINTS" id="PR00033">
    <property type="entry name" value="HTHASNC"/>
</dbReference>
<dbReference type="SMART" id="SM00344">
    <property type="entry name" value="HTH_ASNC"/>
    <property type="match status" value="1"/>
</dbReference>
<reference evidence="5" key="1">
    <citation type="submission" date="2023-01" db="EMBL/GenBank/DDBJ databases">
        <title>The genome sequence of Kordiimonadaceae bacterium 6D33.</title>
        <authorList>
            <person name="Liu Y."/>
        </authorList>
    </citation>
    <scope>NUCLEOTIDE SEQUENCE</scope>
    <source>
        <strain evidence="5">6D33</strain>
    </source>
</reference>
<dbReference type="SUPFAM" id="SSF46785">
    <property type="entry name" value="Winged helix' DNA-binding domain"/>
    <property type="match status" value="1"/>
</dbReference>
<accession>A0AAE9XQ56</accession>
<gene>
    <name evidence="5" type="ORF">PH603_00325</name>
</gene>
<dbReference type="PANTHER" id="PTHR30154:SF34">
    <property type="entry name" value="TRANSCRIPTIONAL REGULATOR AZLB"/>
    <property type="match status" value="1"/>
</dbReference>
<dbReference type="InterPro" id="IPR036390">
    <property type="entry name" value="WH_DNA-bd_sf"/>
</dbReference>
<dbReference type="EMBL" id="CP116805">
    <property type="protein sequence ID" value="WCL54202.1"/>
    <property type="molecule type" value="Genomic_DNA"/>
</dbReference>
<dbReference type="CDD" id="cd00090">
    <property type="entry name" value="HTH_ARSR"/>
    <property type="match status" value="1"/>
</dbReference>
<dbReference type="KEGG" id="gso:PH603_00325"/>
<dbReference type="GO" id="GO:0005829">
    <property type="term" value="C:cytosol"/>
    <property type="evidence" value="ECO:0007669"/>
    <property type="project" value="TreeGrafter"/>
</dbReference>
<name>A0AAE9XQ56_9PROT</name>
<dbReference type="InterPro" id="IPR000485">
    <property type="entry name" value="AsnC-type_HTH_dom"/>
</dbReference>
<dbReference type="InterPro" id="IPR019887">
    <property type="entry name" value="Tscrpt_reg_AsnC/Lrp_C"/>
</dbReference>
<dbReference type="GO" id="GO:0043200">
    <property type="term" value="P:response to amino acid"/>
    <property type="evidence" value="ECO:0007669"/>
    <property type="project" value="TreeGrafter"/>
</dbReference>
<dbReference type="PANTHER" id="PTHR30154">
    <property type="entry name" value="LEUCINE-RESPONSIVE REGULATORY PROTEIN"/>
    <property type="match status" value="1"/>
</dbReference>
<proteinExistence type="predicted"/>
<dbReference type="GO" id="GO:0043565">
    <property type="term" value="F:sequence-specific DNA binding"/>
    <property type="evidence" value="ECO:0007669"/>
    <property type="project" value="InterPro"/>
</dbReference>
<evidence type="ECO:0000259" key="4">
    <source>
        <dbReference type="PROSITE" id="PS50956"/>
    </source>
</evidence>
<feature type="domain" description="HTH asnC-type" evidence="4">
    <location>
        <begin position="4"/>
        <end position="66"/>
    </location>
</feature>
<dbReference type="Gene3D" id="1.10.10.10">
    <property type="entry name" value="Winged helix-like DNA-binding domain superfamily/Winged helix DNA-binding domain"/>
    <property type="match status" value="1"/>
</dbReference>
<dbReference type="SUPFAM" id="SSF54909">
    <property type="entry name" value="Dimeric alpha+beta barrel"/>
    <property type="match status" value="1"/>
</dbReference>
<dbReference type="PROSITE" id="PS50956">
    <property type="entry name" value="HTH_ASNC_2"/>
    <property type="match status" value="1"/>
</dbReference>
<protein>
    <submittedName>
        <fullName evidence="5">Lrp/AsnC family transcriptional regulator</fullName>
    </submittedName>
</protein>
<evidence type="ECO:0000256" key="2">
    <source>
        <dbReference type="ARBA" id="ARBA00023125"/>
    </source>
</evidence>
<dbReference type="InterPro" id="IPR011991">
    <property type="entry name" value="ArsR-like_HTH"/>
</dbReference>
<dbReference type="Pfam" id="PF13412">
    <property type="entry name" value="HTH_24"/>
    <property type="match status" value="1"/>
</dbReference>
<evidence type="ECO:0000256" key="1">
    <source>
        <dbReference type="ARBA" id="ARBA00023015"/>
    </source>
</evidence>
<dbReference type="Pfam" id="PF01037">
    <property type="entry name" value="AsnC_trans_reg"/>
    <property type="match status" value="1"/>
</dbReference>
<dbReference type="InterPro" id="IPR011008">
    <property type="entry name" value="Dimeric_a/b-barrel"/>
</dbReference>
<keyword evidence="6" id="KW-1185">Reference proteome</keyword>
<keyword evidence="3" id="KW-0804">Transcription</keyword>
<dbReference type="InterPro" id="IPR036388">
    <property type="entry name" value="WH-like_DNA-bd_sf"/>
</dbReference>
<keyword evidence="2" id="KW-0238">DNA-binding</keyword>
<dbReference type="InterPro" id="IPR019888">
    <property type="entry name" value="Tscrpt_reg_AsnC-like"/>
</dbReference>
<evidence type="ECO:0000256" key="3">
    <source>
        <dbReference type="ARBA" id="ARBA00023163"/>
    </source>
</evidence>
<dbReference type="RefSeq" id="WP_289503921.1">
    <property type="nucleotide sequence ID" value="NZ_CP116805.1"/>
</dbReference>
<evidence type="ECO:0000313" key="6">
    <source>
        <dbReference type="Proteomes" id="UP001217500"/>
    </source>
</evidence>
<sequence length="157" mass="17549">MTEIDTFDVKILALLQANSRQTAETISAEVGLSPAACQRRIKRLREEGVIAKEIAILNPKAVGGRTTLIVQVNFSYGCTQSIDSFREQMLQVPEVQQGYYVTGEYDFVLIMTVKDMLDYDRITRELFFTNPSVGRFQTIVAIDTFKSGFTIPLGTPA</sequence>
<dbReference type="Proteomes" id="UP001217500">
    <property type="component" value="Chromosome"/>
</dbReference>
<dbReference type="Gene3D" id="3.30.70.920">
    <property type="match status" value="1"/>
</dbReference>
<dbReference type="AlphaFoldDB" id="A0AAE9XQ56"/>
<keyword evidence="1" id="KW-0805">Transcription regulation</keyword>